<dbReference type="OrthoDB" id="2017960at2759"/>
<accession>A0A1R3JXZ7</accession>
<dbReference type="SUPFAM" id="SSF103481">
    <property type="entry name" value="Multidrug resistance efflux transporter EmrE"/>
    <property type="match status" value="1"/>
</dbReference>
<evidence type="ECO:0000256" key="5">
    <source>
        <dbReference type="ARBA" id="ARBA00022989"/>
    </source>
</evidence>
<feature type="transmembrane region" description="Helical" evidence="7">
    <location>
        <begin position="408"/>
        <end position="436"/>
    </location>
</feature>
<evidence type="ECO:0000313" key="10">
    <source>
        <dbReference type="Proteomes" id="UP000187203"/>
    </source>
</evidence>
<evidence type="ECO:0000259" key="8">
    <source>
        <dbReference type="SMART" id="SM01037"/>
    </source>
</evidence>
<dbReference type="InterPro" id="IPR000916">
    <property type="entry name" value="Bet_v_I/MLP"/>
</dbReference>
<dbReference type="GO" id="GO:0005886">
    <property type="term" value="C:plasma membrane"/>
    <property type="evidence" value="ECO:0007669"/>
    <property type="project" value="UniProtKB-SubCell"/>
</dbReference>
<keyword evidence="6 7" id="KW-0472">Membrane</keyword>
<dbReference type="AlphaFoldDB" id="A0A1R3JXZ7"/>
<dbReference type="SUPFAM" id="SSF55961">
    <property type="entry name" value="Bet v1-like"/>
    <property type="match status" value="1"/>
</dbReference>
<dbReference type="PANTHER" id="PTHR42920:SF26">
    <property type="entry name" value="OS03G0707200 PROTEIN"/>
    <property type="match status" value="1"/>
</dbReference>
<feature type="domain" description="Bet v I/Major latex protein" evidence="8">
    <location>
        <begin position="2"/>
        <end position="155"/>
    </location>
</feature>
<comment type="similarity">
    <text evidence="2">Belongs to the drug/metabolite transporter (DMT) superfamily. Plant drug/metabolite exporter (P-DME) (TC 2.A.7.4) family.</text>
</comment>
<evidence type="ECO:0000256" key="6">
    <source>
        <dbReference type="ARBA" id="ARBA00023136"/>
    </source>
</evidence>
<organism evidence="9 10">
    <name type="scientific">Corchorus olitorius</name>
    <dbReference type="NCBI Taxonomy" id="93759"/>
    <lineage>
        <taxon>Eukaryota</taxon>
        <taxon>Viridiplantae</taxon>
        <taxon>Streptophyta</taxon>
        <taxon>Embryophyta</taxon>
        <taxon>Tracheophyta</taxon>
        <taxon>Spermatophyta</taxon>
        <taxon>Magnoliopsida</taxon>
        <taxon>eudicotyledons</taxon>
        <taxon>Gunneridae</taxon>
        <taxon>Pentapetalae</taxon>
        <taxon>rosids</taxon>
        <taxon>malvids</taxon>
        <taxon>Malvales</taxon>
        <taxon>Malvaceae</taxon>
        <taxon>Grewioideae</taxon>
        <taxon>Apeibeae</taxon>
        <taxon>Corchorus</taxon>
    </lineage>
</organism>
<dbReference type="Proteomes" id="UP000187203">
    <property type="component" value="Unassembled WGS sequence"/>
</dbReference>
<comment type="caution">
    <text evidence="9">The sequence shown here is derived from an EMBL/GenBank/DDBJ whole genome shotgun (WGS) entry which is preliminary data.</text>
</comment>
<dbReference type="CDD" id="cd07816">
    <property type="entry name" value="Bet_v1-like"/>
    <property type="match status" value="1"/>
</dbReference>
<feature type="transmembrane region" description="Helical" evidence="7">
    <location>
        <begin position="200"/>
        <end position="220"/>
    </location>
</feature>
<sequence length="540" mass="60143">MALFGKLEAEVEVKVPADKLFCIIRKENHEMPNAASDKIHHVEVHEGDWEAHGSIKLWKYTVEGKVELLKEKVLVDDENKCVTLVALEGHVLEEFKSYKIIYKVTPKSTDESSVVNITLDYEKLNENIPDPNKYLQFLKSVNPRVSSSQPGLIADYAENDVVLAPSSSRSSSAKKKPLSFEYLFGKQYLWRRILFASKKVRSIILLNVITLIYASNIPVIKEVEAIMDPSTFTVVRFMVSAIPFIPFVVQARDDVCTRNAGIELGLWVSLGYLTQALGLLTSDAGRTSFLSMFTVIVVPLLDGMLGAVVPAVTWFGAIMSIIGVAMLESSGSPPCAGDFLNFLSAVFFGVHMLRTEHISRSTSKENFLPLLGYEVCVVALLSTLWYFVGGWLEGSWEFNPSSWSWAIFLDWMVTFPWIPALYTGIFSTGLCLWVEMAAMRDVSATETAIIYGLEPVWGAGFAWFLLGERWGATGWIGAALVLGGSLTVQMYGSLPSNKSDEKQKSRKVDHNLIVSEKPNHLSASPVIISSDKDMRRHFKK</sequence>
<keyword evidence="3" id="KW-1003">Cell membrane</keyword>
<reference evidence="10" key="1">
    <citation type="submission" date="2013-09" db="EMBL/GenBank/DDBJ databases">
        <title>Corchorus olitorius genome sequencing.</title>
        <authorList>
            <person name="Alam M."/>
            <person name="Haque M.S."/>
            <person name="Islam M.S."/>
            <person name="Emdad E.M."/>
            <person name="Islam M.M."/>
            <person name="Ahmed B."/>
            <person name="Halim A."/>
            <person name="Hossen Q.M.M."/>
            <person name="Hossain M.Z."/>
            <person name="Ahmed R."/>
            <person name="Khan M.M."/>
            <person name="Islam R."/>
            <person name="Rashid M.M."/>
            <person name="Khan S.A."/>
            <person name="Rahman M.S."/>
            <person name="Alam M."/>
            <person name="Yahiya A.S."/>
            <person name="Khan M.S."/>
            <person name="Azam M.S."/>
            <person name="Haque T."/>
            <person name="Lashkar M.Z.H."/>
            <person name="Akhand A.I."/>
            <person name="Morshed G."/>
            <person name="Roy S."/>
            <person name="Uddin K.S."/>
            <person name="Rabeya T."/>
            <person name="Hossain A.S."/>
            <person name="Chowdhury A."/>
            <person name="Snigdha A.R."/>
            <person name="Mortoza M.S."/>
            <person name="Matin S.A."/>
            <person name="Hoque S.M.E."/>
            <person name="Islam M.K."/>
            <person name="Roy D.K."/>
            <person name="Haider R."/>
            <person name="Moosa M.M."/>
            <person name="Elias S.M."/>
            <person name="Hasan A.M."/>
            <person name="Jahan S."/>
            <person name="Shafiuddin M."/>
            <person name="Mahmood N."/>
            <person name="Shommy N.S."/>
        </authorList>
    </citation>
    <scope>NUCLEOTIDE SEQUENCE [LARGE SCALE GENOMIC DNA]</scope>
    <source>
        <strain evidence="10">cv. O-4</strain>
    </source>
</reference>
<keyword evidence="10" id="KW-1185">Reference proteome</keyword>
<feature type="transmembrane region" description="Helical" evidence="7">
    <location>
        <begin position="232"/>
        <end position="249"/>
    </location>
</feature>
<proteinExistence type="inferred from homology"/>
<dbReference type="PANTHER" id="PTHR42920">
    <property type="entry name" value="OS03G0707200 PROTEIN-RELATED"/>
    <property type="match status" value="1"/>
</dbReference>
<dbReference type="STRING" id="93759.A0A1R3JXZ7"/>
<evidence type="ECO:0000313" key="9">
    <source>
        <dbReference type="EMBL" id="OMO99671.1"/>
    </source>
</evidence>
<dbReference type="InterPro" id="IPR051258">
    <property type="entry name" value="Diverse_Substrate_Transporter"/>
</dbReference>
<evidence type="ECO:0000256" key="1">
    <source>
        <dbReference type="ARBA" id="ARBA00004651"/>
    </source>
</evidence>
<feature type="transmembrane region" description="Helical" evidence="7">
    <location>
        <begin position="261"/>
        <end position="278"/>
    </location>
</feature>
<dbReference type="SMART" id="SM01037">
    <property type="entry name" value="Bet_v_1"/>
    <property type="match status" value="1"/>
</dbReference>
<evidence type="ECO:0000256" key="3">
    <source>
        <dbReference type="ARBA" id="ARBA00022475"/>
    </source>
</evidence>
<evidence type="ECO:0000256" key="2">
    <source>
        <dbReference type="ARBA" id="ARBA00007635"/>
    </source>
</evidence>
<dbReference type="GO" id="GO:0006952">
    <property type="term" value="P:defense response"/>
    <property type="evidence" value="ECO:0007669"/>
    <property type="project" value="InterPro"/>
</dbReference>
<dbReference type="Pfam" id="PF00892">
    <property type="entry name" value="EamA"/>
    <property type="match status" value="2"/>
</dbReference>
<name>A0A1R3JXZ7_9ROSI</name>
<feature type="transmembrane region" description="Helical" evidence="7">
    <location>
        <begin position="472"/>
        <end position="494"/>
    </location>
</feature>
<gene>
    <name evidence="9" type="ORF">COLO4_13149</name>
</gene>
<feature type="transmembrane region" description="Helical" evidence="7">
    <location>
        <begin position="367"/>
        <end position="388"/>
    </location>
</feature>
<evidence type="ECO:0000256" key="4">
    <source>
        <dbReference type="ARBA" id="ARBA00022692"/>
    </source>
</evidence>
<dbReference type="Pfam" id="PF00407">
    <property type="entry name" value="Bet_v_1"/>
    <property type="match status" value="1"/>
</dbReference>
<dbReference type="InterPro" id="IPR000620">
    <property type="entry name" value="EamA_dom"/>
</dbReference>
<keyword evidence="5 7" id="KW-1133">Transmembrane helix</keyword>
<evidence type="ECO:0000256" key="7">
    <source>
        <dbReference type="SAM" id="Phobius"/>
    </source>
</evidence>
<dbReference type="InterPro" id="IPR037185">
    <property type="entry name" value="EmrE-like"/>
</dbReference>
<feature type="transmembrane region" description="Helical" evidence="7">
    <location>
        <begin position="448"/>
        <end position="466"/>
    </location>
</feature>
<dbReference type="Gene3D" id="3.30.530.20">
    <property type="match status" value="1"/>
</dbReference>
<comment type="subcellular location">
    <subcellularLocation>
        <location evidence="1">Cell membrane</location>
        <topology evidence="1">Multi-pass membrane protein</topology>
    </subcellularLocation>
</comment>
<protein>
    <submittedName>
        <fullName evidence="9">Drug/metabolite transporter</fullName>
    </submittedName>
</protein>
<dbReference type="EMBL" id="AWUE01015086">
    <property type="protein sequence ID" value="OMO99671.1"/>
    <property type="molecule type" value="Genomic_DNA"/>
</dbReference>
<dbReference type="InterPro" id="IPR023393">
    <property type="entry name" value="START-like_dom_sf"/>
</dbReference>
<keyword evidence="4 7" id="KW-0812">Transmembrane</keyword>